<organism evidence="7 8">
    <name type="scientific">Meiothermus granaticius NBRC 107808</name>
    <dbReference type="NCBI Taxonomy" id="1227551"/>
    <lineage>
        <taxon>Bacteria</taxon>
        <taxon>Thermotogati</taxon>
        <taxon>Deinococcota</taxon>
        <taxon>Deinococci</taxon>
        <taxon>Thermales</taxon>
        <taxon>Thermaceae</taxon>
        <taxon>Meiothermus</taxon>
    </lineage>
</organism>
<dbReference type="AlphaFoldDB" id="A0A399F5L0"/>
<dbReference type="CDD" id="cd00397">
    <property type="entry name" value="DNA_BRE_C"/>
    <property type="match status" value="1"/>
</dbReference>
<feature type="domain" description="Core-binding (CB)" evidence="6">
    <location>
        <begin position="53"/>
        <end position="131"/>
    </location>
</feature>
<feature type="domain" description="Tyr recombinase" evidence="5">
    <location>
        <begin position="155"/>
        <end position="321"/>
    </location>
</feature>
<dbReference type="GO" id="GO:0006310">
    <property type="term" value="P:DNA recombination"/>
    <property type="evidence" value="ECO:0007669"/>
    <property type="project" value="UniProtKB-KW"/>
</dbReference>
<proteinExistence type="predicted"/>
<evidence type="ECO:0000313" key="7">
    <source>
        <dbReference type="EMBL" id="RIH92057.1"/>
    </source>
</evidence>
<dbReference type="InterPro" id="IPR004107">
    <property type="entry name" value="Integrase_SAM-like_N"/>
</dbReference>
<evidence type="ECO:0000256" key="1">
    <source>
        <dbReference type="ARBA" id="ARBA00022908"/>
    </source>
</evidence>
<accession>A0A399F5L0</accession>
<dbReference type="PROSITE" id="PS51898">
    <property type="entry name" value="TYR_RECOMBINASE"/>
    <property type="match status" value="1"/>
</dbReference>
<evidence type="ECO:0000259" key="6">
    <source>
        <dbReference type="PROSITE" id="PS51900"/>
    </source>
</evidence>
<evidence type="ECO:0000256" key="3">
    <source>
        <dbReference type="ARBA" id="ARBA00023172"/>
    </source>
</evidence>
<dbReference type="PROSITE" id="PS51900">
    <property type="entry name" value="CB"/>
    <property type="match status" value="1"/>
</dbReference>
<dbReference type="PANTHER" id="PTHR30349:SF81">
    <property type="entry name" value="TYROSINE RECOMBINASE XERC"/>
    <property type="match status" value="1"/>
</dbReference>
<keyword evidence="1" id="KW-0229">DNA integration</keyword>
<dbReference type="OrthoDB" id="57860at2"/>
<keyword evidence="3" id="KW-0233">DNA recombination</keyword>
<dbReference type="Gene3D" id="1.10.443.10">
    <property type="entry name" value="Intergrase catalytic core"/>
    <property type="match status" value="1"/>
</dbReference>
<dbReference type="InterPro" id="IPR010998">
    <property type="entry name" value="Integrase_recombinase_N"/>
</dbReference>
<dbReference type="InterPro" id="IPR050090">
    <property type="entry name" value="Tyrosine_recombinase_XerCD"/>
</dbReference>
<evidence type="ECO:0000256" key="2">
    <source>
        <dbReference type="ARBA" id="ARBA00023125"/>
    </source>
</evidence>
<keyword evidence="8" id="KW-1185">Reference proteome</keyword>
<dbReference type="Pfam" id="PF02899">
    <property type="entry name" value="Phage_int_SAM_1"/>
    <property type="match status" value="1"/>
</dbReference>
<sequence>MPPQPSTDLELYKGSLLDHARQVATLSEDELKRKAALAAGQKDFAGLWEIVLAYLTLYGESTLLTSRHTIRSYRTGVQQLVAYSSENAWKLLAPRRNEPQLYINHLLAAGKSINTVESRVAAARMLYKALRWAGVTEAEPFADVKIPREHTNPWDKSEPYTDEELEALLEFADPQERVLILVLAHGGLRISEALALEWEDLDEGRRRIRVNKGKGRKQRVVSMSRSLLEALRAYRQGLGMARGRLFSFKGRSGAVKRMDKLIVQSGVRFRGFHAFRKHSGTKLMQQVKDIARVAKHLGHSDTNVTRTYAQLPTDDLRDTLDDW</sequence>
<keyword evidence="2 4" id="KW-0238">DNA-binding</keyword>
<dbReference type="Proteomes" id="UP000266178">
    <property type="component" value="Unassembled WGS sequence"/>
</dbReference>
<dbReference type="PANTHER" id="PTHR30349">
    <property type="entry name" value="PHAGE INTEGRASE-RELATED"/>
    <property type="match status" value="1"/>
</dbReference>
<dbReference type="InterPro" id="IPR013762">
    <property type="entry name" value="Integrase-like_cat_sf"/>
</dbReference>
<reference evidence="7 8" key="1">
    <citation type="submission" date="2018-08" db="EMBL/GenBank/DDBJ databases">
        <title>Meiothermus granaticius genome AF-68 sequencing project.</title>
        <authorList>
            <person name="Da Costa M.S."/>
            <person name="Albuquerque L."/>
            <person name="Raposo P."/>
            <person name="Froufe H.J.C."/>
            <person name="Barroso C.S."/>
            <person name="Egas C."/>
        </authorList>
    </citation>
    <scope>NUCLEOTIDE SEQUENCE [LARGE SCALE GENOMIC DNA]</scope>
    <source>
        <strain evidence="7 8">AF-68</strain>
    </source>
</reference>
<dbReference type="SUPFAM" id="SSF56349">
    <property type="entry name" value="DNA breaking-rejoining enzymes"/>
    <property type="match status" value="1"/>
</dbReference>
<gene>
    <name evidence="7" type="primary">xerC_2</name>
    <name evidence="7" type="ORF">Mgrana_02027</name>
</gene>
<dbReference type="InterPro" id="IPR044068">
    <property type="entry name" value="CB"/>
</dbReference>
<comment type="caution">
    <text evidence="7">The sequence shown here is derived from an EMBL/GenBank/DDBJ whole genome shotgun (WGS) entry which is preliminary data.</text>
</comment>
<evidence type="ECO:0000313" key="8">
    <source>
        <dbReference type="Proteomes" id="UP000266178"/>
    </source>
</evidence>
<dbReference type="Gene3D" id="1.10.150.130">
    <property type="match status" value="1"/>
</dbReference>
<dbReference type="EMBL" id="QWLB01000026">
    <property type="protein sequence ID" value="RIH92057.1"/>
    <property type="molecule type" value="Genomic_DNA"/>
</dbReference>
<dbReference type="GO" id="GO:0003677">
    <property type="term" value="F:DNA binding"/>
    <property type="evidence" value="ECO:0007669"/>
    <property type="project" value="UniProtKB-UniRule"/>
</dbReference>
<dbReference type="RefSeq" id="WP_119357506.1">
    <property type="nucleotide sequence ID" value="NZ_BJXM01000001.1"/>
</dbReference>
<name>A0A399F5L0_9DEIN</name>
<evidence type="ECO:0000259" key="5">
    <source>
        <dbReference type="PROSITE" id="PS51898"/>
    </source>
</evidence>
<protein>
    <submittedName>
        <fullName evidence="7">Tyrosine recombinase XerC</fullName>
    </submittedName>
</protein>
<dbReference type="InterPro" id="IPR011010">
    <property type="entry name" value="DNA_brk_join_enz"/>
</dbReference>
<dbReference type="Pfam" id="PF00589">
    <property type="entry name" value="Phage_integrase"/>
    <property type="match status" value="1"/>
</dbReference>
<dbReference type="GO" id="GO:0015074">
    <property type="term" value="P:DNA integration"/>
    <property type="evidence" value="ECO:0007669"/>
    <property type="project" value="UniProtKB-KW"/>
</dbReference>
<dbReference type="InterPro" id="IPR002104">
    <property type="entry name" value="Integrase_catalytic"/>
</dbReference>
<evidence type="ECO:0000256" key="4">
    <source>
        <dbReference type="PROSITE-ProRule" id="PRU01248"/>
    </source>
</evidence>